<dbReference type="Gene3D" id="1.10.10.60">
    <property type="entry name" value="Homeodomain-like"/>
    <property type="match status" value="2"/>
</dbReference>
<feature type="region of interest" description="Disordered" evidence="4">
    <location>
        <begin position="126"/>
        <end position="160"/>
    </location>
</feature>
<dbReference type="AlphaFoldDB" id="A0A8X8XJM2"/>
<keyword evidence="2" id="KW-0238">DNA-binding</keyword>
<sequence length="207" mass="23689">MKGKEGVKKASLRKGFWKPEEDLILKKYVESHGEGNWTAVSKNSGKIRALLSSKKRLTRGAKSCRLRWKNYLRPNIKRGIMSEDEKDLIIRLHKLLGNRWSLIAGRLPGRTDNEVKNYWNTHLNKRPSRAQIPEPPPHAATTESVAPIPKIEGGNLDESSSATDCWIDKLKNGHLDFEAYNYMPILDDLVYSGSFDETIFNFYSLFN</sequence>
<dbReference type="SUPFAM" id="SSF46689">
    <property type="entry name" value="Homeodomain-like"/>
    <property type="match status" value="1"/>
</dbReference>
<dbReference type="PANTHER" id="PTHR47998">
    <property type="entry name" value="TRANSCRIPTION FACTOR MYB51-LIKE ISOFORM X1"/>
    <property type="match status" value="1"/>
</dbReference>
<reference evidence="7" key="2">
    <citation type="submission" date="2020-08" db="EMBL/GenBank/DDBJ databases">
        <title>Plant Genome Project.</title>
        <authorList>
            <person name="Zhang R.-G."/>
        </authorList>
    </citation>
    <scope>NUCLEOTIDE SEQUENCE</scope>
    <source>
        <strain evidence="7">Huo1</strain>
        <tissue evidence="7">Leaf</tissue>
    </source>
</reference>
<evidence type="ECO:0000256" key="4">
    <source>
        <dbReference type="SAM" id="MobiDB-lite"/>
    </source>
</evidence>
<keyword evidence="3" id="KW-0539">Nucleus</keyword>
<dbReference type="GO" id="GO:0030154">
    <property type="term" value="P:cell differentiation"/>
    <property type="evidence" value="ECO:0007669"/>
    <property type="project" value="TreeGrafter"/>
</dbReference>
<feature type="domain" description="HTH myb-type" evidence="6">
    <location>
        <begin position="9"/>
        <end position="72"/>
    </location>
</feature>
<name>A0A8X8XJM2_SALSN</name>
<evidence type="ECO:0000313" key="8">
    <source>
        <dbReference type="Proteomes" id="UP000298416"/>
    </source>
</evidence>
<dbReference type="Proteomes" id="UP000298416">
    <property type="component" value="Unassembled WGS sequence"/>
</dbReference>
<proteinExistence type="predicted"/>
<organism evidence="7">
    <name type="scientific">Salvia splendens</name>
    <name type="common">Scarlet sage</name>
    <dbReference type="NCBI Taxonomy" id="180675"/>
    <lineage>
        <taxon>Eukaryota</taxon>
        <taxon>Viridiplantae</taxon>
        <taxon>Streptophyta</taxon>
        <taxon>Embryophyta</taxon>
        <taxon>Tracheophyta</taxon>
        <taxon>Spermatophyta</taxon>
        <taxon>Magnoliopsida</taxon>
        <taxon>eudicotyledons</taxon>
        <taxon>Gunneridae</taxon>
        <taxon>Pentapetalae</taxon>
        <taxon>asterids</taxon>
        <taxon>lamiids</taxon>
        <taxon>Lamiales</taxon>
        <taxon>Lamiaceae</taxon>
        <taxon>Nepetoideae</taxon>
        <taxon>Mentheae</taxon>
        <taxon>Salviinae</taxon>
        <taxon>Salvia</taxon>
        <taxon>Salvia subgen. Calosphace</taxon>
        <taxon>core Calosphace</taxon>
    </lineage>
</organism>
<dbReference type="GO" id="GO:0005634">
    <property type="term" value="C:nucleus"/>
    <property type="evidence" value="ECO:0007669"/>
    <property type="project" value="UniProtKB-SubCell"/>
</dbReference>
<evidence type="ECO:0000259" key="6">
    <source>
        <dbReference type="PROSITE" id="PS51294"/>
    </source>
</evidence>
<dbReference type="InterPro" id="IPR009057">
    <property type="entry name" value="Homeodomain-like_sf"/>
</dbReference>
<reference evidence="7" key="1">
    <citation type="submission" date="2018-01" db="EMBL/GenBank/DDBJ databases">
        <authorList>
            <person name="Mao J.F."/>
        </authorList>
    </citation>
    <scope>NUCLEOTIDE SEQUENCE</scope>
    <source>
        <strain evidence="7">Huo1</strain>
        <tissue evidence="7">Leaf</tissue>
    </source>
</reference>
<dbReference type="PROSITE" id="PS51294">
    <property type="entry name" value="HTH_MYB"/>
    <property type="match status" value="2"/>
</dbReference>
<comment type="subcellular location">
    <subcellularLocation>
        <location evidence="1">Nucleus</location>
    </subcellularLocation>
</comment>
<feature type="domain" description="Myb-like" evidence="5">
    <location>
        <begin position="9"/>
        <end position="72"/>
    </location>
</feature>
<evidence type="ECO:0000313" key="7">
    <source>
        <dbReference type="EMBL" id="KAG6413799.1"/>
    </source>
</evidence>
<dbReference type="SMART" id="SM00717">
    <property type="entry name" value="SANT"/>
    <property type="match status" value="2"/>
</dbReference>
<comment type="caution">
    <text evidence="7">The sequence shown here is derived from an EMBL/GenBank/DDBJ whole genome shotgun (WGS) entry which is preliminary data.</text>
</comment>
<feature type="domain" description="Myb-like" evidence="5">
    <location>
        <begin position="73"/>
        <end position="123"/>
    </location>
</feature>
<evidence type="ECO:0000256" key="1">
    <source>
        <dbReference type="ARBA" id="ARBA00004123"/>
    </source>
</evidence>
<dbReference type="InterPro" id="IPR001005">
    <property type="entry name" value="SANT/Myb"/>
</dbReference>
<evidence type="ECO:0000256" key="3">
    <source>
        <dbReference type="ARBA" id="ARBA00023242"/>
    </source>
</evidence>
<dbReference type="InterPro" id="IPR017930">
    <property type="entry name" value="Myb_dom"/>
</dbReference>
<dbReference type="GO" id="GO:0006355">
    <property type="term" value="P:regulation of DNA-templated transcription"/>
    <property type="evidence" value="ECO:0007669"/>
    <property type="project" value="TreeGrafter"/>
</dbReference>
<feature type="domain" description="HTH myb-type" evidence="6">
    <location>
        <begin position="73"/>
        <end position="127"/>
    </location>
</feature>
<evidence type="ECO:0008006" key="9">
    <source>
        <dbReference type="Google" id="ProtNLM"/>
    </source>
</evidence>
<dbReference type="CDD" id="cd00167">
    <property type="entry name" value="SANT"/>
    <property type="match status" value="2"/>
</dbReference>
<dbReference type="EMBL" id="PNBA02000009">
    <property type="protein sequence ID" value="KAG6413799.1"/>
    <property type="molecule type" value="Genomic_DNA"/>
</dbReference>
<dbReference type="GO" id="GO:0000976">
    <property type="term" value="F:transcription cis-regulatory region binding"/>
    <property type="evidence" value="ECO:0007669"/>
    <property type="project" value="TreeGrafter"/>
</dbReference>
<dbReference type="InterPro" id="IPR015495">
    <property type="entry name" value="Myb_TF_plants"/>
</dbReference>
<dbReference type="PROSITE" id="PS50090">
    <property type="entry name" value="MYB_LIKE"/>
    <property type="match status" value="2"/>
</dbReference>
<evidence type="ECO:0000259" key="5">
    <source>
        <dbReference type="PROSITE" id="PS50090"/>
    </source>
</evidence>
<protein>
    <recommendedName>
        <fullName evidence="9">Myb proto-oncogene protein, plant</fullName>
    </recommendedName>
</protein>
<keyword evidence="8" id="KW-1185">Reference proteome</keyword>
<gene>
    <name evidence="7" type="ORF">SASPL_126514</name>
</gene>
<accession>A0A8X8XJM2</accession>
<dbReference type="PANTHER" id="PTHR47998:SF43">
    <property type="entry name" value="TRANSCRIPTION FACTOR MYB82"/>
    <property type="match status" value="1"/>
</dbReference>
<dbReference type="Pfam" id="PF00249">
    <property type="entry name" value="Myb_DNA-binding"/>
    <property type="match status" value="2"/>
</dbReference>
<evidence type="ECO:0000256" key="2">
    <source>
        <dbReference type="ARBA" id="ARBA00023125"/>
    </source>
</evidence>